<gene>
    <name evidence="2" type="ORF">Q604_UNBC00105G0001</name>
</gene>
<sequence>MCNKYIYLLCGFQSTNSDRFSGDGYEDPPVPISNTV</sequence>
<protein>
    <submittedName>
        <fullName evidence="2">Uncharacterized protein</fullName>
    </submittedName>
</protein>
<accession>W1YXN9</accession>
<evidence type="ECO:0000313" key="2">
    <source>
        <dbReference type="EMBL" id="ETJ45924.1"/>
    </source>
</evidence>
<dbReference type="EMBL" id="AZMM01000105">
    <property type="protein sequence ID" value="ETJ45924.1"/>
    <property type="molecule type" value="Genomic_DNA"/>
</dbReference>
<feature type="non-terminal residue" evidence="2">
    <location>
        <position position="36"/>
    </location>
</feature>
<feature type="region of interest" description="Disordered" evidence="1">
    <location>
        <begin position="16"/>
        <end position="36"/>
    </location>
</feature>
<proteinExistence type="predicted"/>
<dbReference type="AlphaFoldDB" id="W1YXN9"/>
<reference evidence="2" key="1">
    <citation type="submission" date="2013-12" db="EMBL/GenBank/DDBJ databases">
        <title>A Varibaculum cambriense genome reconstructed from a premature infant gut community with otherwise low bacterial novelty that shifts toward anaerobic metabolism during the third week of life.</title>
        <authorList>
            <person name="Brown C.T."/>
            <person name="Sharon I."/>
            <person name="Thomas B.C."/>
            <person name="Castelle C.J."/>
            <person name="Morowitz M.J."/>
            <person name="Banfield J.F."/>
        </authorList>
    </citation>
    <scope>NUCLEOTIDE SEQUENCE</scope>
</reference>
<evidence type="ECO:0000256" key="1">
    <source>
        <dbReference type="SAM" id="MobiDB-lite"/>
    </source>
</evidence>
<organism evidence="2">
    <name type="scientific">human gut metagenome</name>
    <dbReference type="NCBI Taxonomy" id="408170"/>
    <lineage>
        <taxon>unclassified sequences</taxon>
        <taxon>metagenomes</taxon>
        <taxon>organismal metagenomes</taxon>
    </lineage>
</organism>
<name>W1YXN9_9ZZZZ</name>
<comment type="caution">
    <text evidence="2">The sequence shown here is derived from an EMBL/GenBank/DDBJ whole genome shotgun (WGS) entry which is preliminary data.</text>
</comment>